<accession>A0ACD3BJ73</accession>
<name>A0ACD3BJ73_9AGAR</name>
<dbReference type="Proteomes" id="UP000308600">
    <property type="component" value="Unassembled WGS sequence"/>
</dbReference>
<protein>
    <submittedName>
        <fullName evidence="1">Uncharacterized protein</fullName>
    </submittedName>
</protein>
<reference evidence="1 2" key="1">
    <citation type="journal article" date="2019" name="Nat. Ecol. Evol.">
        <title>Megaphylogeny resolves global patterns of mushroom evolution.</title>
        <authorList>
            <person name="Varga T."/>
            <person name="Krizsan K."/>
            <person name="Foldi C."/>
            <person name="Dima B."/>
            <person name="Sanchez-Garcia M."/>
            <person name="Sanchez-Ramirez S."/>
            <person name="Szollosi G.J."/>
            <person name="Szarkandi J.G."/>
            <person name="Papp V."/>
            <person name="Albert L."/>
            <person name="Andreopoulos W."/>
            <person name="Angelini C."/>
            <person name="Antonin V."/>
            <person name="Barry K.W."/>
            <person name="Bougher N.L."/>
            <person name="Buchanan P."/>
            <person name="Buyck B."/>
            <person name="Bense V."/>
            <person name="Catcheside P."/>
            <person name="Chovatia M."/>
            <person name="Cooper J."/>
            <person name="Damon W."/>
            <person name="Desjardin D."/>
            <person name="Finy P."/>
            <person name="Geml J."/>
            <person name="Haridas S."/>
            <person name="Hughes K."/>
            <person name="Justo A."/>
            <person name="Karasinski D."/>
            <person name="Kautmanova I."/>
            <person name="Kiss B."/>
            <person name="Kocsube S."/>
            <person name="Kotiranta H."/>
            <person name="LaButti K.M."/>
            <person name="Lechner B.E."/>
            <person name="Liimatainen K."/>
            <person name="Lipzen A."/>
            <person name="Lukacs Z."/>
            <person name="Mihaltcheva S."/>
            <person name="Morgado L.N."/>
            <person name="Niskanen T."/>
            <person name="Noordeloos M.E."/>
            <person name="Ohm R.A."/>
            <person name="Ortiz-Santana B."/>
            <person name="Ovrebo C."/>
            <person name="Racz N."/>
            <person name="Riley R."/>
            <person name="Savchenko A."/>
            <person name="Shiryaev A."/>
            <person name="Soop K."/>
            <person name="Spirin V."/>
            <person name="Szebenyi C."/>
            <person name="Tomsovsky M."/>
            <person name="Tulloss R.E."/>
            <person name="Uehling J."/>
            <person name="Grigoriev I.V."/>
            <person name="Vagvolgyi C."/>
            <person name="Papp T."/>
            <person name="Martin F.M."/>
            <person name="Miettinen O."/>
            <person name="Hibbett D.S."/>
            <person name="Nagy L.G."/>
        </authorList>
    </citation>
    <scope>NUCLEOTIDE SEQUENCE [LARGE SCALE GENOMIC DNA]</scope>
    <source>
        <strain evidence="1 2">NL-1719</strain>
    </source>
</reference>
<gene>
    <name evidence="1" type="ORF">BDN72DRAFT_830396</name>
</gene>
<proteinExistence type="predicted"/>
<organism evidence="1 2">
    <name type="scientific">Pluteus cervinus</name>
    <dbReference type="NCBI Taxonomy" id="181527"/>
    <lineage>
        <taxon>Eukaryota</taxon>
        <taxon>Fungi</taxon>
        <taxon>Dikarya</taxon>
        <taxon>Basidiomycota</taxon>
        <taxon>Agaricomycotina</taxon>
        <taxon>Agaricomycetes</taxon>
        <taxon>Agaricomycetidae</taxon>
        <taxon>Agaricales</taxon>
        <taxon>Pluteineae</taxon>
        <taxon>Pluteaceae</taxon>
        <taxon>Pluteus</taxon>
    </lineage>
</organism>
<sequence>MDQQARPEFHGRHPPSQYSDSTSAYNQSLHPQGTVHDSDNASAFLRSPIHSGHSTYSPRSYSVHTDDLAMSMLDLGDNSRSSYASSIDRDTESNYADPSFPPNDDTNEDEELNSRMNLGPRMRFHSPAPWEVDDATQEVESSKNPHQRSPGRGLAGAAGKMFHLRTPSTSSRPSVDSARSQDARQSMETTASSQVSYPRGALYALAQESLSRTSVDSASSSIRRKFSRPKFPFVQSRPPNTTSAARPLKSNPEGPRSHNDDSVHPYANPDLVKTYPSAGKPPPALFAAPARPNLIIPDLPEPTSPALSNPGTPRSVYGHESPRLPISDTGIKSNVSSPQRRQISLPLSVQSTGLGYDVSSVRGGASTLPGWTEKTTPAPFALISLEEAQAQRSRGALSQVPISSEYGAVPFPNPGDSSRSRSPTNSISSANRARSLSSSSKAKPRNAFQSMVGLAKPERRDSEPAAVQAIANAPKGLKHKKSGFMRLFNGAREKEEHPPLPPISDPSLYSVSPKSSAPPSPGIPSPTSSYYPATPSTIRPLPSPNQPSRKPVPSLSINTLSMAHSLRGPISVIADPQDCQSTLSVPVWSRDSFPQSAPANVADFPSLKLRPVSALFTAQLADQMGLESRPSLEPDLDTPRSSSPVAVTSPLTPSSSSRFDTDHGTHVRSVEDKFVSAKLAWQRQIWELEGQVRDLRAEIEELRKGNDKAGYCDVCRRGSPPHQRDIDQRQQSTPNVSSPLSQARTGTSSRFGGGAS</sequence>
<evidence type="ECO:0000313" key="1">
    <source>
        <dbReference type="EMBL" id="TFK77227.1"/>
    </source>
</evidence>
<keyword evidence="2" id="KW-1185">Reference proteome</keyword>
<dbReference type="EMBL" id="ML208259">
    <property type="protein sequence ID" value="TFK77227.1"/>
    <property type="molecule type" value="Genomic_DNA"/>
</dbReference>
<evidence type="ECO:0000313" key="2">
    <source>
        <dbReference type="Proteomes" id="UP000308600"/>
    </source>
</evidence>